<evidence type="ECO:0000313" key="2">
    <source>
        <dbReference type="Proteomes" id="UP000655523"/>
    </source>
</evidence>
<keyword evidence="2" id="KW-1185">Reference proteome</keyword>
<sequence length="133" mass="15275">MKQRCFYCSNPATLLCDFRLGLPFGERLRHIDGTEYDVTTIDKPAHTCNMPLCREHAEYRGWLHVNAGKNSHFDSYDYCPEHQGMVDTGAPVMQESEAERLRRVVVANAQRRLMRERGAVRSPPPPPEQGKLF</sequence>
<evidence type="ECO:0000313" key="1">
    <source>
        <dbReference type="EMBL" id="NPT59719.1"/>
    </source>
</evidence>
<protein>
    <submittedName>
        <fullName evidence="1">Uncharacterized protein</fullName>
    </submittedName>
</protein>
<organism evidence="1 2">
    <name type="scientific">Paraburkholderia elongata</name>
    <dbReference type="NCBI Taxonomy" id="2675747"/>
    <lineage>
        <taxon>Bacteria</taxon>
        <taxon>Pseudomonadati</taxon>
        <taxon>Pseudomonadota</taxon>
        <taxon>Betaproteobacteria</taxon>
        <taxon>Burkholderiales</taxon>
        <taxon>Burkholderiaceae</taxon>
        <taxon>Paraburkholderia</taxon>
    </lineage>
</organism>
<dbReference type="RefSeq" id="WP_172173308.1">
    <property type="nucleotide sequence ID" value="NZ_WOEZ01000196.1"/>
</dbReference>
<accession>A0A972NWN2</accession>
<comment type="caution">
    <text evidence="1">The sequence shown here is derived from an EMBL/GenBank/DDBJ whole genome shotgun (WGS) entry which is preliminary data.</text>
</comment>
<proteinExistence type="predicted"/>
<dbReference type="EMBL" id="WOEZ01000196">
    <property type="protein sequence ID" value="NPT59719.1"/>
    <property type="molecule type" value="Genomic_DNA"/>
</dbReference>
<name>A0A972NWN2_9BURK</name>
<dbReference type="Proteomes" id="UP000655523">
    <property type="component" value="Unassembled WGS sequence"/>
</dbReference>
<gene>
    <name evidence="1" type="ORF">GNZ13_35485</name>
</gene>
<reference evidence="1 2" key="1">
    <citation type="submission" date="2019-11" db="EMBL/GenBank/DDBJ databases">
        <title>Metabolism of dissolved organic matter in forest soils.</title>
        <authorList>
            <person name="Cyle K.T."/>
            <person name="Wilhelm R.C."/>
            <person name="Martinez C.E."/>
        </authorList>
    </citation>
    <scope>NUCLEOTIDE SEQUENCE [LARGE SCALE GENOMIC DNA]</scope>
    <source>
        <strain evidence="1 2">5N</strain>
    </source>
</reference>
<dbReference type="AlphaFoldDB" id="A0A972NWN2"/>